<reference evidence="7" key="1">
    <citation type="submission" date="2025-08" db="UniProtKB">
        <authorList>
            <consortium name="RefSeq"/>
        </authorList>
    </citation>
    <scope>IDENTIFICATION</scope>
    <source>
        <tissue evidence="7">Blood</tissue>
    </source>
</reference>
<organism evidence="6 7">
    <name type="scientific">Pantherophis guttatus</name>
    <name type="common">Corn snake</name>
    <name type="synonym">Elaphe guttata</name>
    <dbReference type="NCBI Taxonomy" id="94885"/>
    <lineage>
        <taxon>Eukaryota</taxon>
        <taxon>Metazoa</taxon>
        <taxon>Chordata</taxon>
        <taxon>Craniata</taxon>
        <taxon>Vertebrata</taxon>
        <taxon>Euteleostomi</taxon>
        <taxon>Lepidosauria</taxon>
        <taxon>Squamata</taxon>
        <taxon>Bifurcata</taxon>
        <taxon>Unidentata</taxon>
        <taxon>Episquamata</taxon>
        <taxon>Toxicofera</taxon>
        <taxon>Serpentes</taxon>
        <taxon>Colubroidea</taxon>
        <taxon>Colubridae</taxon>
        <taxon>Colubrinae</taxon>
        <taxon>Pantherophis</taxon>
    </lineage>
</organism>
<feature type="signal peptide" evidence="4">
    <location>
        <begin position="1"/>
        <end position="30"/>
    </location>
</feature>
<accession>A0ABM3YWN7</accession>
<proteinExistence type="predicted"/>
<dbReference type="InterPro" id="IPR007110">
    <property type="entry name" value="Ig-like_dom"/>
</dbReference>
<evidence type="ECO:0000259" key="5">
    <source>
        <dbReference type="PROSITE" id="PS50835"/>
    </source>
</evidence>
<dbReference type="Gene3D" id="2.60.40.10">
    <property type="entry name" value="Immunoglobulins"/>
    <property type="match status" value="1"/>
</dbReference>
<dbReference type="PANTHER" id="PTHR19971">
    <property type="entry name" value="SIGNAL-REGULATORY PROTEIN BETA"/>
    <property type="match status" value="1"/>
</dbReference>
<evidence type="ECO:0000313" key="6">
    <source>
        <dbReference type="Proteomes" id="UP001652622"/>
    </source>
</evidence>
<dbReference type="SMART" id="SM00407">
    <property type="entry name" value="IGc1"/>
    <property type="match status" value="1"/>
</dbReference>
<protein>
    <submittedName>
        <fullName evidence="7">Tyrosine-protein phosphatase non-receptor type substrate 1-like</fullName>
    </submittedName>
</protein>
<dbReference type="Pfam" id="PF07654">
    <property type="entry name" value="C1-set"/>
    <property type="match status" value="1"/>
</dbReference>
<keyword evidence="3" id="KW-1133">Transmembrane helix</keyword>
<dbReference type="RefSeq" id="XP_060540541.1">
    <property type="nucleotide sequence ID" value="XM_060684558.1"/>
</dbReference>
<dbReference type="GeneID" id="117658126"/>
<keyword evidence="6" id="KW-1185">Reference proteome</keyword>
<evidence type="ECO:0000256" key="3">
    <source>
        <dbReference type="SAM" id="Phobius"/>
    </source>
</evidence>
<dbReference type="PROSITE" id="PS50835">
    <property type="entry name" value="IG_LIKE"/>
    <property type="match status" value="2"/>
</dbReference>
<evidence type="ECO:0000313" key="7">
    <source>
        <dbReference type="RefSeq" id="XP_060540541.1"/>
    </source>
</evidence>
<dbReference type="SUPFAM" id="SSF48726">
    <property type="entry name" value="Immunoglobulin"/>
    <property type="match status" value="2"/>
</dbReference>
<dbReference type="Proteomes" id="UP001652622">
    <property type="component" value="Unplaced"/>
</dbReference>
<gene>
    <name evidence="7" type="primary">LOC117658126</name>
</gene>
<dbReference type="InterPro" id="IPR003597">
    <property type="entry name" value="Ig_C1-set"/>
</dbReference>
<feature type="transmembrane region" description="Helical" evidence="3">
    <location>
        <begin position="256"/>
        <end position="280"/>
    </location>
</feature>
<dbReference type="InterPro" id="IPR013783">
    <property type="entry name" value="Ig-like_fold"/>
</dbReference>
<dbReference type="InterPro" id="IPR036179">
    <property type="entry name" value="Ig-like_dom_sf"/>
</dbReference>
<name>A0ABM3YWN7_PANGU</name>
<feature type="domain" description="Ig-like" evidence="5">
    <location>
        <begin position="136"/>
        <end position="233"/>
    </location>
</feature>
<evidence type="ECO:0000256" key="1">
    <source>
        <dbReference type="ARBA" id="ARBA00023157"/>
    </source>
</evidence>
<keyword evidence="2" id="KW-0325">Glycoprotein</keyword>
<dbReference type="InterPro" id="IPR051755">
    <property type="entry name" value="Ig-like_CS_Receptor"/>
</dbReference>
<evidence type="ECO:0000256" key="4">
    <source>
        <dbReference type="SAM" id="SignalP"/>
    </source>
</evidence>
<feature type="domain" description="Ig-like" evidence="5">
    <location>
        <begin position="26"/>
        <end position="127"/>
    </location>
</feature>
<keyword evidence="4" id="KW-0732">Signal</keyword>
<evidence type="ECO:0000256" key="2">
    <source>
        <dbReference type="ARBA" id="ARBA00023180"/>
    </source>
</evidence>
<keyword evidence="3" id="KW-0812">Transmembrane</keyword>
<sequence length="295" mass="33011">MAALRSFKRIPGLFQLLLLLLLRLLPRELAEPIQLVIHGPPGRVTAGSWAFFNCSAEGLHTYPEVFMWRKDGEALWFRPITIKASTQPPITYRMETMTKLEQGDVKSQLTCHIQETLRTAPLQQSFSLGDFLRVPPKVHLEINPPSPVHPNASVTVTCNVDSFYPDDAKVELFSMDAPNRKGTVAPRTLNTDGTFSLKTSLEVMVTEDGNSSTYLCQVQHNSQPLVNETMTLFIMRQFKDDRSRGGDPECSQQQSLLVLCIALFLSKAAILLFVSCLFLVKVCGRKRTQPPSGTF</sequence>
<keyword evidence="1" id="KW-1015">Disulfide bond</keyword>
<feature type="chain" id="PRO_5047393835" evidence="4">
    <location>
        <begin position="31"/>
        <end position="295"/>
    </location>
</feature>
<keyword evidence="3" id="KW-0472">Membrane</keyword>